<evidence type="ECO:0000313" key="2">
    <source>
        <dbReference type="EMBL" id="KYC56404.1"/>
    </source>
</evidence>
<reference evidence="2 3" key="1">
    <citation type="journal article" date="2016" name="ISME J.">
        <title>Chasing the elusive Euryarchaeota class WSA2: genomes reveal a uniquely fastidious methyl-reducing methanogen.</title>
        <authorList>
            <person name="Nobu M.K."/>
            <person name="Narihiro T."/>
            <person name="Kuroda K."/>
            <person name="Mei R."/>
            <person name="Liu W.T."/>
        </authorList>
    </citation>
    <scope>NUCLEOTIDE SEQUENCE [LARGE SCALE GENOMIC DNA]</scope>
    <source>
        <strain evidence="1">ADurb1013_Bin02101</strain>
        <strain evidence="2">ADurb1213_Bin02801</strain>
    </source>
</reference>
<evidence type="ECO:0000313" key="1">
    <source>
        <dbReference type="EMBL" id="KYC53955.1"/>
    </source>
</evidence>
<evidence type="ECO:0000313" key="3">
    <source>
        <dbReference type="Proteomes" id="UP000092420"/>
    </source>
</evidence>
<dbReference type="EMBL" id="LNJB01000020">
    <property type="protein sequence ID" value="KYC53955.1"/>
    <property type="molecule type" value="Genomic_DNA"/>
</dbReference>
<dbReference type="Proteomes" id="UP000092420">
    <property type="component" value="Unassembled WGS sequence"/>
</dbReference>
<protein>
    <submittedName>
        <fullName evidence="2">Uncharacterized protein</fullName>
    </submittedName>
</protein>
<accession>A0A150JHL2</accession>
<sequence length="98" mass="11205">MDPLKNIINTLEELILAIETGGNYNEKQIAFSTAIERAWESYSKGEIDTKVKALPRVMYIYATKELPEEISNGNLKKVLVDLKQFKTTMNYVVEPSYT</sequence>
<dbReference type="EMBL" id="LNJE01000020">
    <property type="protein sequence ID" value="KYC56404.1"/>
    <property type="molecule type" value="Genomic_DNA"/>
</dbReference>
<gene>
    <name evidence="1" type="ORF">AN188_01311</name>
    <name evidence="2" type="ORF">APG09_01385</name>
</gene>
<comment type="caution">
    <text evidence="2">The sequence shown here is derived from an EMBL/GenBank/DDBJ whole genome shotgun (WGS) entry which is preliminary data.</text>
</comment>
<organism evidence="2">
    <name type="scientific">Candidatus Methanofastidiosum methylothiophilum</name>
    <dbReference type="NCBI Taxonomy" id="1705564"/>
    <lineage>
        <taxon>Archaea</taxon>
        <taxon>Methanobacteriati</taxon>
        <taxon>Methanobacteriota</taxon>
        <taxon>Stenosarchaea group</taxon>
        <taxon>Candidatus Methanofastidiosia</taxon>
        <taxon>Candidatus Methanofastidiosales</taxon>
        <taxon>Candidatus Methanofastidiosaceae</taxon>
        <taxon>Candidatus Methanofastidiosum</taxon>
    </lineage>
</organism>
<proteinExistence type="predicted"/>
<accession>A0A150JEJ6</accession>
<dbReference type="AlphaFoldDB" id="A0A150JHL2"/>
<accession>A0A150J9Y9</accession>
<name>A0A150JHL2_9EURY</name>